<dbReference type="FunFam" id="3.30.70.240:FF:000003">
    <property type="entry name" value="Translation elongation factor 2"/>
    <property type="match status" value="1"/>
</dbReference>
<dbReference type="GO" id="GO:1990904">
    <property type="term" value="C:ribonucleoprotein complex"/>
    <property type="evidence" value="ECO:0007669"/>
    <property type="project" value="TreeGrafter"/>
</dbReference>
<dbReference type="Gene3D" id="3.30.70.240">
    <property type="match status" value="1"/>
</dbReference>
<dbReference type="AlphaFoldDB" id="A0A4Y7JVD9"/>
<dbReference type="InterPro" id="IPR035647">
    <property type="entry name" value="EFG_III/V"/>
</dbReference>
<evidence type="ECO:0000256" key="3">
    <source>
        <dbReference type="ARBA" id="ARBA00022917"/>
    </source>
</evidence>
<keyword evidence="6" id="KW-1185">Reference proteome</keyword>
<dbReference type="PANTHER" id="PTHR42908">
    <property type="entry name" value="TRANSLATION ELONGATION FACTOR-RELATED"/>
    <property type="match status" value="1"/>
</dbReference>
<keyword evidence="2" id="KW-0251">Elongation factor</keyword>
<dbReference type="Pfam" id="PF00679">
    <property type="entry name" value="EFG_C"/>
    <property type="match status" value="1"/>
</dbReference>
<gene>
    <name evidence="5" type="ORF">C5167_025782</name>
</gene>
<evidence type="ECO:0000313" key="5">
    <source>
        <dbReference type="EMBL" id="RZC64020.1"/>
    </source>
</evidence>
<dbReference type="CDD" id="cd04096">
    <property type="entry name" value="eEF2_snRNP_like_C"/>
    <property type="match status" value="1"/>
</dbReference>
<dbReference type="GO" id="GO:0043022">
    <property type="term" value="F:ribosome binding"/>
    <property type="evidence" value="ECO:0007669"/>
    <property type="project" value="TreeGrafter"/>
</dbReference>
<dbReference type="SUPFAM" id="SSF54980">
    <property type="entry name" value="EF-G C-terminal domain-like"/>
    <property type="match status" value="1"/>
</dbReference>
<accession>A0A4Y7JVD9</accession>
<dbReference type="STRING" id="3469.A0A4Y7JVD9"/>
<evidence type="ECO:0000256" key="2">
    <source>
        <dbReference type="ARBA" id="ARBA00022768"/>
    </source>
</evidence>
<keyword evidence="3" id="KW-0648">Protein biosynthesis</keyword>
<dbReference type="Proteomes" id="UP000316621">
    <property type="component" value="Chromosome 5"/>
</dbReference>
<dbReference type="GO" id="GO:0003746">
    <property type="term" value="F:translation elongation factor activity"/>
    <property type="evidence" value="ECO:0007669"/>
    <property type="project" value="UniProtKB-KW"/>
</dbReference>
<dbReference type="GO" id="GO:0005829">
    <property type="term" value="C:cytosol"/>
    <property type="evidence" value="ECO:0007669"/>
    <property type="project" value="TreeGrafter"/>
</dbReference>
<protein>
    <recommendedName>
        <fullName evidence="4">Elongation factor EFG domain-containing protein</fullName>
    </recommendedName>
</protein>
<reference evidence="5 6" key="1">
    <citation type="journal article" date="2018" name="Science">
        <title>The opium poppy genome and morphinan production.</title>
        <authorList>
            <person name="Guo L."/>
            <person name="Winzer T."/>
            <person name="Yang X."/>
            <person name="Li Y."/>
            <person name="Ning Z."/>
            <person name="He Z."/>
            <person name="Teodor R."/>
            <person name="Lu Y."/>
            <person name="Bowser T.A."/>
            <person name="Graham I.A."/>
            <person name="Ye K."/>
        </authorList>
    </citation>
    <scope>NUCLEOTIDE SEQUENCE [LARGE SCALE GENOMIC DNA]</scope>
    <source>
        <strain evidence="6">cv. HN1</strain>
        <tissue evidence="5">Leaves</tissue>
    </source>
</reference>
<name>A0A4Y7JVD9_PAPSO</name>
<keyword evidence="1" id="KW-0963">Cytoplasm</keyword>
<dbReference type="PANTHER" id="PTHR42908:SF10">
    <property type="entry name" value="EUKARYOTIC TRANSLATION ELONGATION FACTOR 2"/>
    <property type="match status" value="1"/>
</dbReference>
<sequence>MVVDMREGVQYLNEIKESVVGGVLAEENMREVVDKLFLVDIQAPKNALGGICGVLNQKRGHFFEEMQRPGTPLCSMKAYLLVVESFGFSAQLRSATSGKACPQSVFDHWDTMMTDLLQPGTQAAHLTTDIRKRKSLKAQM</sequence>
<dbReference type="SMART" id="SM00838">
    <property type="entry name" value="EFG_C"/>
    <property type="match status" value="1"/>
</dbReference>
<feature type="domain" description="Elongation factor EFG" evidence="4">
    <location>
        <begin position="36"/>
        <end position="120"/>
    </location>
</feature>
<dbReference type="GO" id="GO:0003924">
    <property type="term" value="F:GTPase activity"/>
    <property type="evidence" value="ECO:0007669"/>
    <property type="project" value="TreeGrafter"/>
</dbReference>
<dbReference type="EMBL" id="CM010719">
    <property type="protein sequence ID" value="RZC64020.1"/>
    <property type="molecule type" value="Genomic_DNA"/>
</dbReference>
<evidence type="ECO:0000259" key="4">
    <source>
        <dbReference type="SMART" id="SM00838"/>
    </source>
</evidence>
<dbReference type="InterPro" id="IPR000640">
    <property type="entry name" value="EFG_V-like"/>
</dbReference>
<dbReference type="Gramene" id="RZC64020">
    <property type="protein sequence ID" value="RZC64020"/>
    <property type="gene ID" value="C5167_025782"/>
</dbReference>
<organism evidence="5 6">
    <name type="scientific">Papaver somniferum</name>
    <name type="common">Opium poppy</name>
    <dbReference type="NCBI Taxonomy" id="3469"/>
    <lineage>
        <taxon>Eukaryota</taxon>
        <taxon>Viridiplantae</taxon>
        <taxon>Streptophyta</taxon>
        <taxon>Embryophyta</taxon>
        <taxon>Tracheophyta</taxon>
        <taxon>Spermatophyta</taxon>
        <taxon>Magnoliopsida</taxon>
        <taxon>Ranunculales</taxon>
        <taxon>Papaveraceae</taxon>
        <taxon>Papaveroideae</taxon>
        <taxon>Papaver</taxon>
    </lineage>
</organism>
<evidence type="ECO:0000313" key="6">
    <source>
        <dbReference type="Proteomes" id="UP000316621"/>
    </source>
</evidence>
<proteinExistence type="predicted"/>
<dbReference type="OMA" id="IQCPESV"/>
<evidence type="ECO:0000256" key="1">
    <source>
        <dbReference type="ARBA" id="ARBA00022490"/>
    </source>
</evidence>